<dbReference type="PROSITE" id="PS51257">
    <property type="entry name" value="PROKAR_LIPOPROTEIN"/>
    <property type="match status" value="1"/>
</dbReference>
<dbReference type="PROSITE" id="PS50059">
    <property type="entry name" value="FKBP_PPIASE"/>
    <property type="match status" value="1"/>
</dbReference>
<keyword evidence="4 5" id="KW-0413">Isomerase</keyword>
<dbReference type="SUPFAM" id="SSF54534">
    <property type="entry name" value="FKBP-like"/>
    <property type="match status" value="1"/>
</dbReference>
<evidence type="ECO:0000256" key="5">
    <source>
        <dbReference type="PROSITE-ProRule" id="PRU00277"/>
    </source>
</evidence>
<sequence length="171" mass="18496" precursor="true">MKKSYFLVLCSCFCLTFAGCKGYFQQREQAEPMTSTSSSSRAAKSRVTETDLNVTDEATPGYSSTPSGLKYRIVREGDGSKPGPQDEVTVHYRGTLEDGTEFDSSYKRGQTISFPLGGVIPGWTEGLQLIGEGGEIELIIPSELGYGAAGSPPVIPPNATLHFRVELFKVN</sequence>
<dbReference type="PANTHER" id="PTHR43811">
    <property type="entry name" value="FKBP-TYPE PEPTIDYL-PROLYL CIS-TRANS ISOMERASE FKPA"/>
    <property type="match status" value="1"/>
</dbReference>
<feature type="signal peptide" evidence="8">
    <location>
        <begin position="1"/>
        <end position="18"/>
    </location>
</feature>
<dbReference type="Pfam" id="PF00254">
    <property type="entry name" value="FKBP_C"/>
    <property type="match status" value="1"/>
</dbReference>
<organism evidence="10 11">
    <name type="scientific">Gimesia fumaroli</name>
    <dbReference type="NCBI Taxonomy" id="2527976"/>
    <lineage>
        <taxon>Bacteria</taxon>
        <taxon>Pseudomonadati</taxon>
        <taxon>Planctomycetota</taxon>
        <taxon>Planctomycetia</taxon>
        <taxon>Planctomycetales</taxon>
        <taxon>Planctomycetaceae</taxon>
        <taxon>Gimesia</taxon>
    </lineage>
</organism>
<evidence type="ECO:0000256" key="8">
    <source>
        <dbReference type="SAM" id="SignalP"/>
    </source>
</evidence>
<gene>
    <name evidence="10" type="primary">fkpA</name>
    <name evidence="10" type="ORF">Enr17x_48710</name>
</gene>
<feature type="domain" description="PPIase FKBP-type" evidence="9">
    <location>
        <begin position="85"/>
        <end position="171"/>
    </location>
</feature>
<evidence type="ECO:0000313" key="10">
    <source>
        <dbReference type="EMBL" id="QDV52802.1"/>
    </source>
</evidence>
<evidence type="ECO:0000256" key="2">
    <source>
        <dbReference type="ARBA" id="ARBA00006577"/>
    </source>
</evidence>
<keyword evidence="8" id="KW-0732">Signal</keyword>
<protein>
    <recommendedName>
        <fullName evidence="6">Peptidyl-prolyl cis-trans isomerase</fullName>
        <ecNumber evidence="6">5.2.1.8</ecNumber>
    </recommendedName>
</protein>
<dbReference type="InterPro" id="IPR046357">
    <property type="entry name" value="PPIase_dom_sf"/>
</dbReference>
<dbReference type="FunFam" id="3.10.50.40:FF:000006">
    <property type="entry name" value="Peptidyl-prolyl cis-trans isomerase"/>
    <property type="match status" value="1"/>
</dbReference>
<reference evidence="10 11" key="1">
    <citation type="submission" date="2019-03" db="EMBL/GenBank/DDBJ databases">
        <title>Deep-cultivation of Planctomycetes and their phenomic and genomic characterization uncovers novel biology.</title>
        <authorList>
            <person name="Wiegand S."/>
            <person name="Jogler M."/>
            <person name="Boedeker C."/>
            <person name="Pinto D."/>
            <person name="Vollmers J."/>
            <person name="Rivas-Marin E."/>
            <person name="Kohn T."/>
            <person name="Peeters S.H."/>
            <person name="Heuer A."/>
            <person name="Rast P."/>
            <person name="Oberbeckmann S."/>
            <person name="Bunk B."/>
            <person name="Jeske O."/>
            <person name="Meyerdierks A."/>
            <person name="Storesund J.E."/>
            <person name="Kallscheuer N."/>
            <person name="Luecker S."/>
            <person name="Lage O.M."/>
            <person name="Pohl T."/>
            <person name="Merkel B.J."/>
            <person name="Hornburger P."/>
            <person name="Mueller R.-W."/>
            <person name="Bruemmer F."/>
            <person name="Labrenz M."/>
            <person name="Spormann A.M."/>
            <person name="Op den Camp H."/>
            <person name="Overmann J."/>
            <person name="Amann R."/>
            <person name="Jetten M.S.M."/>
            <person name="Mascher T."/>
            <person name="Medema M.H."/>
            <person name="Devos D.P."/>
            <person name="Kaster A.-K."/>
            <person name="Ovreas L."/>
            <person name="Rohde M."/>
            <person name="Galperin M.Y."/>
            <person name="Jogler C."/>
        </authorList>
    </citation>
    <scope>NUCLEOTIDE SEQUENCE [LARGE SCALE GENOMIC DNA]</scope>
    <source>
        <strain evidence="10 11">Enr17</strain>
    </source>
</reference>
<evidence type="ECO:0000256" key="7">
    <source>
        <dbReference type="SAM" id="MobiDB-lite"/>
    </source>
</evidence>
<comment type="catalytic activity">
    <reaction evidence="1 5 6">
        <text>[protein]-peptidylproline (omega=180) = [protein]-peptidylproline (omega=0)</text>
        <dbReference type="Rhea" id="RHEA:16237"/>
        <dbReference type="Rhea" id="RHEA-COMP:10747"/>
        <dbReference type="Rhea" id="RHEA-COMP:10748"/>
        <dbReference type="ChEBI" id="CHEBI:83833"/>
        <dbReference type="ChEBI" id="CHEBI:83834"/>
        <dbReference type="EC" id="5.2.1.8"/>
    </reaction>
</comment>
<evidence type="ECO:0000259" key="9">
    <source>
        <dbReference type="PROSITE" id="PS50059"/>
    </source>
</evidence>
<dbReference type="OrthoDB" id="280278at2"/>
<dbReference type="EMBL" id="CP037452">
    <property type="protein sequence ID" value="QDV52802.1"/>
    <property type="molecule type" value="Genomic_DNA"/>
</dbReference>
<dbReference type="AlphaFoldDB" id="A0A518II78"/>
<feature type="region of interest" description="Disordered" evidence="7">
    <location>
        <begin position="30"/>
        <end position="69"/>
    </location>
</feature>
<accession>A0A518II78</accession>
<dbReference type="Gene3D" id="3.10.50.40">
    <property type="match status" value="1"/>
</dbReference>
<evidence type="ECO:0000256" key="4">
    <source>
        <dbReference type="ARBA" id="ARBA00023235"/>
    </source>
</evidence>
<dbReference type="Proteomes" id="UP000318313">
    <property type="component" value="Chromosome"/>
</dbReference>
<feature type="chain" id="PRO_5021854315" description="Peptidyl-prolyl cis-trans isomerase" evidence="8">
    <location>
        <begin position="19"/>
        <end position="171"/>
    </location>
</feature>
<evidence type="ECO:0000256" key="3">
    <source>
        <dbReference type="ARBA" id="ARBA00023110"/>
    </source>
</evidence>
<evidence type="ECO:0000256" key="6">
    <source>
        <dbReference type="RuleBase" id="RU003915"/>
    </source>
</evidence>
<keyword evidence="11" id="KW-1185">Reference proteome</keyword>
<evidence type="ECO:0000313" key="11">
    <source>
        <dbReference type="Proteomes" id="UP000318313"/>
    </source>
</evidence>
<dbReference type="EC" id="5.2.1.8" evidence="6"/>
<dbReference type="KEGG" id="gfm:Enr17x_48710"/>
<dbReference type="PANTHER" id="PTHR43811:SF19">
    <property type="entry name" value="39 KDA FK506-BINDING NUCLEAR PROTEIN"/>
    <property type="match status" value="1"/>
</dbReference>
<evidence type="ECO:0000256" key="1">
    <source>
        <dbReference type="ARBA" id="ARBA00000971"/>
    </source>
</evidence>
<dbReference type="GO" id="GO:0003755">
    <property type="term" value="F:peptidyl-prolyl cis-trans isomerase activity"/>
    <property type="evidence" value="ECO:0007669"/>
    <property type="project" value="UniProtKB-UniRule"/>
</dbReference>
<keyword evidence="3 5" id="KW-0697">Rotamase</keyword>
<name>A0A518II78_9PLAN</name>
<comment type="similarity">
    <text evidence="2 6">Belongs to the FKBP-type PPIase family.</text>
</comment>
<dbReference type="InterPro" id="IPR001179">
    <property type="entry name" value="PPIase_FKBP_dom"/>
</dbReference>
<proteinExistence type="inferred from homology"/>